<protein>
    <submittedName>
        <fullName evidence="1">Uncharacterized protein</fullName>
    </submittedName>
</protein>
<gene>
    <name evidence="1" type="ORF">Zmor_005777</name>
</gene>
<name>A0AA38IY85_9CUCU</name>
<dbReference type="EMBL" id="JALNTZ010000002">
    <property type="protein sequence ID" value="KAJ3661379.1"/>
    <property type="molecule type" value="Genomic_DNA"/>
</dbReference>
<proteinExistence type="predicted"/>
<organism evidence="1 2">
    <name type="scientific">Zophobas morio</name>
    <dbReference type="NCBI Taxonomy" id="2755281"/>
    <lineage>
        <taxon>Eukaryota</taxon>
        <taxon>Metazoa</taxon>
        <taxon>Ecdysozoa</taxon>
        <taxon>Arthropoda</taxon>
        <taxon>Hexapoda</taxon>
        <taxon>Insecta</taxon>
        <taxon>Pterygota</taxon>
        <taxon>Neoptera</taxon>
        <taxon>Endopterygota</taxon>
        <taxon>Coleoptera</taxon>
        <taxon>Polyphaga</taxon>
        <taxon>Cucujiformia</taxon>
        <taxon>Tenebrionidae</taxon>
        <taxon>Zophobas</taxon>
    </lineage>
</organism>
<dbReference type="AlphaFoldDB" id="A0AA38IY85"/>
<evidence type="ECO:0000313" key="2">
    <source>
        <dbReference type="Proteomes" id="UP001168821"/>
    </source>
</evidence>
<reference evidence="1" key="1">
    <citation type="journal article" date="2023" name="G3 (Bethesda)">
        <title>Whole genome assemblies of Zophobas morio and Tenebrio molitor.</title>
        <authorList>
            <person name="Kaur S."/>
            <person name="Stinson S.A."/>
            <person name="diCenzo G.C."/>
        </authorList>
    </citation>
    <scope>NUCLEOTIDE SEQUENCE</scope>
    <source>
        <strain evidence="1">QUZm001</strain>
    </source>
</reference>
<evidence type="ECO:0000313" key="1">
    <source>
        <dbReference type="EMBL" id="KAJ3661379.1"/>
    </source>
</evidence>
<comment type="caution">
    <text evidence="1">The sequence shown here is derived from an EMBL/GenBank/DDBJ whole genome shotgun (WGS) entry which is preliminary data.</text>
</comment>
<accession>A0AA38IY85</accession>
<dbReference type="Proteomes" id="UP001168821">
    <property type="component" value="Unassembled WGS sequence"/>
</dbReference>
<keyword evidence="2" id="KW-1185">Reference proteome</keyword>
<sequence length="80" mass="8893">MKLMMSSTLPEGALVVKLLLSLEVTFLRVVLVVELTIDVVKSTILKRALVVELLIDVVKSTILKNGSAKLLMTMSTMWNY</sequence>